<sequence>MLKKLHLTAEEIFNTSVYLVPTINVVESPSGFVSPKAELILNHWCNALIEVRRNYGSDVPPILDSPGGRPYIWLTAMPLQIFSDYIDITKDADIRSRVIKRADTLLFSTQLLKKNTDVHDPYSTTSIPIPSMHPIARHGIDIQHSDNLGWFNYRGRRILESEILPAMRKIFVEGRPEELGFFGTKGAGRPYLATTAAALLLSEPVPVVFLTFCDNQPATSVIRDALLLAVRSRPELHCHTEQLFDYCCAYPDSLRGLIKFTRRLRCKNIRLLFVVLALDAASCLQEVYQMTEGHVLFFTADPNSELREENEASIASYHARKPLYLNGGLDELTVRINQEDLAGWWSQLQTEAAITLSGEDRELIETTTGNVPLLLTAIFKSIKAAGSFRKEDLRIDLGIYEEMETYFWDKLAKESARQASNIRRLLQVAMANTHLDVIPYLCADRDAVRYFEVRGWLYCTLFLVHNPSMLGYAVEYAITNELGRHGLHLPNSQLTIPKSLPLRALPRGGNPEQILDSGIYVPLEFNHRFIDCVAVWFKSQKVYIYSIQISVVAKTSEHSDSEAKFFHEDWKLWRNAVKREGWDINWNFVWLINCPDNATGKLSRPESDQPARTVYTATLKSVNKEIACRLESRA</sequence>
<dbReference type="Proteomes" id="UP000772434">
    <property type="component" value="Unassembled WGS sequence"/>
</dbReference>
<accession>A0A9P5TZR9</accession>
<keyword evidence="2" id="KW-1185">Reference proteome</keyword>
<dbReference type="EMBL" id="JADNRY010000233">
    <property type="protein sequence ID" value="KAF9060647.1"/>
    <property type="molecule type" value="Genomic_DNA"/>
</dbReference>
<gene>
    <name evidence="1" type="ORF">BDP27DRAFT_1370344</name>
</gene>
<organism evidence="1 2">
    <name type="scientific">Rhodocollybia butyracea</name>
    <dbReference type="NCBI Taxonomy" id="206335"/>
    <lineage>
        <taxon>Eukaryota</taxon>
        <taxon>Fungi</taxon>
        <taxon>Dikarya</taxon>
        <taxon>Basidiomycota</taxon>
        <taxon>Agaricomycotina</taxon>
        <taxon>Agaricomycetes</taxon>
        <taxon>Agaricomycetidae</taxon>
        <taxon>Agaricales</taxon>
        <taxon>Marasmiineae</taxon>
        <taxon>Omphalotaceae</taxon>
        <taxon>Rhodocollybia</taxon>
    </lineage>
</organism>
<comment type="caution">
    <text evidence="1">The sequence shown here is derived from an EMBL/GenBank/DDBJ whole genome shotgun (WGS) entry which is preliminary data.</text>
</comment>
<dbReference type="OrthoDB" id="3032871at2759"/>
<evidence type="ECO:0000313" key="1">
    <source>
        <dbReference type="EMBL" id="KAF9060647.1"/>
    </source>
</evidence>
<reference evidence="1" key="1">
    <citation type="submission" date="2020-11" db="EMBL/GenBank/DDBJ databases">
        <authorList>
            <consortium name="DOE Joint Genome Institute"/>
            <person name="Ahrendt S."/>
            <person name="Riley R."/>
            <person name="Andreopoulos W."/>
            <person name="Labutti K."/>
            <person name="Pangilinan J."/>
            <person name="Ruiz-Duenas F.J."/>
            <person name="Barrasa J.M."/>
            <person name="Sanchez-Garcia M."/>
            <person name="Camarero S."/>
            <person name="Miyauchi S."/>
            <person name="Serrano A."/>
            <person name="Linde D."/>
            <person name="Babiker R."/>
            <person name="Drula E."/>
            <person name="Ayuso-Fernandez I."/>
            <person name="Pacheco R."/>
            <person name="Padilla G."/>
            <person name="Ferreira P."/>
            <person name="Barriuso J."/>
            <person name="Kellner H."/>
            <person name="Castanera R."/>
            <person name="Alfaro M."/>
            <person name="Ramirez L."/>
            <person name="Pisabarro A.G."/>
            <person name="Kuo A."/>
            <person name="Tritt A."/>
            <person name="Lipzen A."/>
            <person name="He G."/>
            <person name="Yan M."/>
            <person name="Ng V."/>
            <person name="Cullen D."/>
            <person name="Martin F."/>
            <person name="Rosso M.-N."/>
            <person name="Henrissat B."/>
            <person name="Hibbett D."/>
            <person name="Martinez A.T."/>
            <person name="Grigoriev I.V."/>
        </authorList>
    </citation>
    <scope>NUCLEOTIDE SEQUENCE</scope>
    <source>
        <strain evidence="1">AH 40177</strain>
    </source>
</reference>
<dbReference type="AlphaFoldDB" id="A0A9P5TZR9"/>
<protein>
    <submittedName>
        <fullName evidence="1">Uncharacterized protein</fullName>
    </submittedName>
</protein>
<name>A0A9P5TZR9_9AGAR</name>
<evidence type="ECO:0000313" key="2">
    <source>
        <dbReference type="Proteomes" id="UP000772434"/>
    </source>
</evidence>
<proteinExistence type="predicted"/>